<dbReference type="AlphaFoldDB" id="Q6BYW7"/>
<evidence type="ECO:0000259" key="7">
    <source>
        <dbReference type="Pfam" id="PF01171"/>
    </source>
</evidence>
<dbReference type="Proteomes" id="UP000000599">
    <property type="component" value="Chromosome A"/>
</dbReference>
<keyword evidence="5" id="KW-0067">ATP-binding</keyword>
<proteinExistence type="inferred from homology"/>
<dbReference type="InterPro" id="IPR014729">
    <property type="entry name" value="Rossmann-like_a/b/a_fold"/>
</dbReference>
<dbReference type="EC" id="6.3.4.19" evidence="1"/>
<dbReference type="PANTHER" id="PTHR43033:SF1">
    <property type="entry name" value="TRNA(ILE)-LYSIDINE SYNTHASE-RELATED"/>
    <property type="match status" value="1"/>
</dbReference>
<dbReference type="OrthoDB" id="434144at2759"/>
<evidence type="ECO:0000256" key="3">
    <source>
        <dbReference type="ARBA" id="ARBA00022694"/>
    </source>
</evidence>
<dbReference type="InterPro" id="IPR011063">
    <property type="entry name" value="TilS/TtcA_N"/>
</dbReference>
<dbReference type="NCBIfam" id="TIGR02432">
    <property type="entry name" value="lysidine_TilS_N"/>
    <property type="match status" value="1"/>
</dbReference>
<dbReference type="EMBL" id="CR382133">
    <property type="protein sequence ID" value="CAG84558.2"/>
    <property type="molecule type" value="Genomic_DNA"/>
</dbReference>
<dbReference type="Pfam" id="PF01171">
    <property type="entry name" value="ATP_bind_3"/>
    <property type="match status" value="1"/>
</dbReference>
<protein>
    <recommendedName>
        <fullName evidence="1">tRNA(Ile)-lysidine synthetase</fullName>
        <ecNumber evidence="1">6.3.4.19</ecNumber>
    </recommendedName>
</protein>
<evidence type="ECO:0000256" key="2">
    <source>
        <dbReference type="ARBA" id="ARBA00022598"/>
    </source>
</evidence>
<evidence type="ECO:0000313" key="8">
    <source>
        <dbReference type="EMBL" id="CAG84558.2"/>
    </source>
</evidence>
<accession>Q6BYW7</accession>
<dbReference type="SUPFAM" id="SSF52402">
    <property type="entry name" value="Adenine nucleotide alpha hydrolases-like"/>
    <property type="match status" value="1"/>
</dbReference>
<dbReference type="STRING" id="284592.Q6BYW7"/>
<dbReference type="InterPro" id="IPR012094">
    <property type="entry name" value="tRNA_Ile_lys_synt"/>
</dbReference>
<dbReference type="eggNOG" id="ENOG502QQNE">
    <property type="taxonomic scope" value="Eukaryota"/>
</dbReference>
<dbReference type="GeneID" id="2899740"/>
<dbReference type="OMA" id="MCLTHLL"/>
<dbReference type="KEGG" id="dha:DEHA2A06402g"/>
<dbReference type="RefSeq" id="XP_456602.2">
    <property type="nucleotide sequence ID" value="XM_456602.1"/>
</dbReference>
<evidence type="ECO:0000256" key="5">
    <source>
        <dbReference type="ARBA" id="ARBA00022840"/>
    </source>
</evidence>
<dbReference type="GO" id="GO:0005524">
    <property type="term" value="F:ATP binding"/>
    <property type="evidence" value="ECO:0007669"/>
    <property type="project" value="UniProtKB-KW"/>
</dbReference>
<name>Q6BYW7_DEBHA</name>
<keyword evidence="2" id="KW-0436">Ligase</keyword>
<dbReference type="VEuPathDB" id="FungiDB:DEHA2A06402g"/>
<evidence type="ECO:0000256" key="6">
    <source>
        <dbReference type="ARBA" id="ARBA00048539"/>
    </source>
</evidence>
<sequence length="502" mass="58239">MISNRLFGEVLRKCFKNGTFPERIVVALSGGVDSLCLTYLLGQFKRIYKPSLQITAITIDHKYRAGSGKEAEKVGVLVRPWGVKHIVKTLEYEDRDIGKITNFEEVAREKRYDIFEQVCRELDVKSLIVAHNLNDQIETFLQRLQQNSSIFGLVGLRTVDHLPISPTSPSENGDSIHVVRPLLSFDKSEIIETCTKNGIRWFEDHTNSDIHLTRRNLLRHIVSEVVPHRLDNQDIPIEECNALSLVSKESLVKTHNEILSLVCEMQHQIANIENHLKLRGLFSLDKKNLSLTVSLPFNILDTYNPMVLSRFFYQNMYLISSVKHYHWSYAKLERHAIPKILRFYNNNKEISPPVSMKLTYLNVLFNIKLDTHNKQMRISLTRQPLMRNEYSQVCLDCTLNDQWSDWFMFDRRYWIRLKSRNSDIKVSIVPYRHNDVAFRKQLNLAFKGSNNGPLLSILQEGTPVIVTYSHSGHFAALPTYNIYSQEDVIDVEWLAKNNVHSL</sequence>
<dbReference type="InterPro" id="IPR012795">
    <property type="entry name" value="tRNA_Ile_lys_synt_N"/>
</dbReference>
<evidence type="ECO:0000256" key="4">
    <source>
        <dbReference type="ARBA" id="ARBA00022741"/>
    </source>
</evidence>
<feature type="domain" description="tRNA(Ile)-lysidine/2-thiocytidine synthase N-terminal" evidence="7">
    <location>
        <begin position="24"/>
        <end position="220"/>
    </location>
</feature>
<keyword evidence="9" id="KW-1185">Reference proteome</keyword>
<keyword evidence="4" id="KW-0547">Nucleotide-binding</keyword>
<dbReference type="CDD" id="cd01992">
    <property type="entry name" value="TilS_N"/>
    <property type="match status" value="1"/>
</dbReference>
<dbReference type="GO" id="GO:0032267">
    <property type="term" value="F:tRNA(Ile)-lysidine synthase activity"/>
    <property type="evidence" value="ECO:0007669"/>
    <property type="project" value="UniProtKB-EC"/>
</dbReference>
<dbReference type="Gene3D" id="3.40.50.620">
    <property type="entry name" value="HUPs"/>
    <property type="match status" value="1"/>
</dbReference>
<organism evidence="8 9">
    <name type="scientific">Debaryomyces hansenii (strain ATCC 36239 / CBS 767 / BCRC 21394 / JCM 1990 / NBRC 0083 / IGC 2968)</name>
    <name type="common">Yeast</name>
    <name type="synonym">Torulaspora hansenii</name>
    <dbReference type="NCBI Taxonomy" id="284592"/>
    <lineage>
        <taxon>Eukaryota</taxon>
        <taxon>Fungi</taxon>
        <taxon>Dikarya</taxon>
        <taxon>Ascomycota</taxon>
        <taxon>Saccharomycotina</taxon>
        <taxon>Pichiomycetes</taxon>
        <taxon>Debaryomycetaceae</taxon>
        <taxon>Debaryomyces</taxon>
    </lineage>
</organism>
<dbReference type="HOGENOM" id="CLU_015599_1_0_1"/>
<keyword evidence="3" id="KW-0819">tRNA processing</keyword>
<dbReference type="InParanoid" id="Q6BYW7"/>
<dbReference type="GO" id="GO:0008033">
    <property type="term" value="P:tRNA processing"/>
    <property type="evidence" value="ECO:0007669"/>
    <property type="project" value="UniProtKB-KW"/>
</dbReference>
<comment type="catalytic activity">
    <reaction evidence="6">
        <text>cytidine(34) in tRNA(Ile2) + L-lysine + ATP = lysidine(34) in tRNA(Ile2) + AMP + diphosphate + H(+)</text>
        <dbReference type="Rhea" id="RHEA:43744"/>
        <dbReference type="Rhea" id="RHEA-COMP:10625"/>
        <dbReference type="Rhea" id="RHEA-COMP:10670"/>
        <dbReference type="ChEBI" id="CHEBI:15378"/>
        <dbReference type="ChEBI" id="CHEBI:30616"/>
        <dbReference type="ChEBI" id="CHEBI:32551"/>
        <dbReference type="ChEBI" id="CHEBI:33019"/>
        <dbReference type="ChEBI" id="CHEBI:82748"/>
        <dbReference type="ChEBI" id="CHEBI:83665"/>
        <dbReference type="ChEBI" id="CHEBI:456215"/>
        <dbReference type="EC" id="6.3.4.19"/>
    </reaction>
</comment>
<dbReference type="HAMAP" id="MF_01161">
    <property type="entry name" value="tRNA_Ile_lys_synt"/>
    <property type="match status" value="1"/>
</dbReference>
<dbReference type="PANTHER" id="PTHR43033">
    <property type="entry name" value="TRNA(ILE)-LYSIDINE SYNTHASE-RELATED"/>
    <property type="match status" value="1"/>
</dbReference>
<gene>
    <name evidence="8" type="ordered locus">DEHA2A06402g</name>
</gene>
<evidence type="ECO:0000313" key="9">
    <source>
        <dbReference type="Proteomes" id="UP000000599"/>
    </source>
</evidence>
<evidence type="ECO:0000256" key="1">
    <source>
        <dbReference type="ARBA" id="ARBA00013267"/>
    </source>
</evidence>
<reference evidence="8 9" key="1">
    <citation type="journal article" date="2004" name="Nature">
        <title>Genome evolution in yeasts.</title>
        <authorList>
            <consortium name="Genolevures"/>
            <person name="Dujon B."/>
            <person name="Sherman D."/>
            <person name="Fischer G."/>
            <person name="Durrens P."/>
            <person name="Casaregola S."/>
            <person name="Lafontaine I."/>
            <person name="de Montigny J."/>
            <person name="Marck C."/>
            <person name="Neuveglise C."/>
            <person name="Talla E."/>
            <person name="Goffard N."/>
            <person name="Frangeul L."/>
            <person name="Aigle M."/>
            <person name="Anthouard V."/>
            <person name="Babour A."/>
            <person name="Barbe V."/>
            <person name="Barnay S."/>
            <person name="Blanchin S."/>
            <person name="Beckerich J.M."/>
            <person name="Beyne E."/>
            <person name="Bleykasten C."/>
            <person name="Boisrame A."/>
            <person name="Boyer J."/>
            <person name="Cattolico L."/>
            <person name="Confanioleri F."/>
            <person name="de Daruvar A."/>
            <person name="Despons L."/>
            <person name="Fabre E."/>
            <person name="Fairhead C."/>
            <person name="Ferry-Dumazet H."/>
            <person name="Groppi A."/>
            <person name="Hantraye F."/>
            <person name="Hennequin C."/>
            <person name="Jauniaux N."/>
            <person name="Joyet P."/>
            <person name="Kachouri R."/>
            <person name="Kerrest A."/>
            <person name="Koszul R."/>
            <person name="Lemaire M."/>
            <person name="Lesur I."/>
            <person name="Ma L."/>
            <person name="Muller H."/>
            <person name="Nicaud J.M."/>
            <person name="Nikolski M."/>
            <person name="Oztas S."/>
            <person name="Ozier-Kalogeropoulos O."/>
            <person name="Pellenz S."/>
            <person name="Potier S."/>
            <person name="Richard G.F."/>
            <person name="Straub M.L."/>
            <person name="Suleau A."/>
            <person name="Swennene D."/>
            <person name="Tekaia F."/>
            <person name="Wesolowski-Louvel M."/>
            <person name="Westhof E."/>
            <person name="Wirth B."/>
            <person name="Zeniou-Meyer M."/>
            <person name="Zivanovic I."/>
            <person name="Bolotin-Fukuhara M."/>
            <person name="Thierry A."/>
            <person name="Bouchier C."/>
            <person name="Caudron B."/>
            <person name="Scarpelli C."/>
            <person name="Gaillardin C."/>
            <person name="Weissenbach J."/>
            <person name="Wincker P."/>
            <person name="Souciet J.L."/>
        </authorList>
    </citation>
    <scope>NUCLEOTIDE SEQUENCE [LARGE SCALE GENOMIC DNA]</scope>
    <source>
        <strain evidence="9">ATCC 36239 / CBS 767 / BCRC 21394 / JCM 1990 / NBRC 0083 / IGC 2968</strain>
    </source>
</reference>